<proteinExistence type="predicted"/>
<dbReference type="InterPro" id="IPR026893">
    <property type="entry name" value="Tyr/Ser_Pase_IphP-type"/>
</dbReference>
<keyword evidence="3" id="KW-1185">Reference proteome</keyword>
<protein>
    <submittedName>
        <fullName evidence="2">Tyrosine-protein phosphatase</fullName>
    </submittedName>
</protein>
<organism evidence="2 3">
    <name type="scientific">Sinomonas cellulolyticus</name>
    <dbReference type="NCBI Taxonomy" id="2801916"/>
    <lineage>
        <taxon>Bacteria</taxon>
        <taxon>Bacillati</taxon>
        <taxon>Actinomycetota</taxon>
        <taxon>Actinomycetes</taxon>
        <taxon>Micrococcales</taxon>
        <taxon>Micrococcaceae</taxon>
        <taxon>Sinomonas</taxon>
    </lineage>
</organism>
<evidence type="ECO:0000259" key="1">
    <source>
        <dbReference type="PROSITE" id="PS50056"/>
    </source>
</evidence>
<sequence length="255" mass="27954">MGGCGAPPPRSRSCRGPGAAVNGVDWEGAVNARRVLGDVYRMGRREWLTERGWRQMHDDGIRTVIDLRNPDEQKRRPTDPEVSEKAMAGIAVVSAPTEDPGHPEHAEMFADRLPPYLSHPDGYAGIVRLFPDRLVAVFRALAAAPGGVVLHCSAGRDRTGLIVTMLLQLADLGAAGEAAAEQYEASVRGINEWHRISPVRHPYERWHDDAELAPILADRQAALAQFAETLDVERFLLEHGLSRAELAAVRAKLRA</sequence>
<comment type="caution">
    <text evidence="2">The sequence shown here is derived from an EMBL/GenBank/DDBJ whole genome shotgun (WGS) entry which is preliminary data.</text>
</comment>
<dbReference type="InterPro" id="IPR000387">
    <property type="entry name" value="Tyr_Pase_dom"/>
</dbReference>
<accession>A0ABS1K370</accession>
<gene>
    <name evidence="2" type="ORF">JJE72_09580</name>
</gene>
<dbReference type="Proteomes" id="UP000639051">
    <property type="component" value="Unassembled WGS sequence"/>
</dbReference>
<evidence type="ECO:0000313" key="3">
    <source>
        <dbReference type="Proteomes" id="UP000639051"/>
    </source>
</evidence>
<dbReference type="InterPro" id="IPR016130">
    <property type="entry name" value="Tyr_Pase_AS"/>
</dbReference>
<dbReference type="Pfam" id="PF13350">
    <property type="entry name" value="Y_phosphatase3"/>
    <property type="match status" value="1"/>
</dbReference>
<feature type="domain" description="Tyrosine specific protein phosphatases" evidence="1">
    <location>
        <begin position="128"/>
        <end position="167"/>
    </location>
</feature>
<dbReference type="Gene3D" id="3.90.190.10">
    <property type="entry name" value="Protein tyrosine phosphatase superfamily"/>
    <property type="match status" value="1"/>
</dbReference>
<dbReference type="InterPro" id="IPR029021">
    <property type="entry name" value="Prot-tyrosine_phosphatase-like"/>
</dbReference>
<dbReference type="SUPFAM" id="SSF52799">
    <property type="entry name" value="(Phosphotyrosine protein) phosphatases II"/>
    <property type="match status" value="1"/>
</dbReference>
<dbReference type="PROSITE" id="PS00383">
    <property type="entry name" value="TYR_PHOSPHATASE_1"/>
    <property type="match status" value="1"/>
</dbReference>
<evidence type="ECO:0000313" key="2">
    <source>
        <dbReference type="EMBL" id="MBL0705757.1"/>
    </source>
</evidence>
<name>A0ABS1K370_9MICC</name>
<dbReference type="PROSITE" id="PS50056">
    <property type="entry name" value="TYR_PHOSPHATASE_2"/>
    <property type="match status" value="1"/>
</dbReference>
<reference evidence="2 3" key="1">
    <citation type="submission" date="2021-01" db="EMBL/GenBank/DDBJ databases">
        <title>Genome public.</title>
        <authorList>
            <person name="Liu C."/>
            <person name="Sun Q."/>
        </authorList>
    </citation>
    <scope>NUCLEOTIDE SEQUENCE [LARGE SCALE GENOMIC DNA]</scope>
    <source>
        <strain evidence="2 3">JC656</strain>
    </source>
</reference>
<dbReference type="EMBL" id="JAERRC010000022">
    <property type="protein sequence ID" value="MBL0705757.1"/>
    <property type="molecule type" value="Genomic_DNA"/>
</dbReference>